<proteinExistence type="predicted"/>
<feature type="region of interest" description="Disordered" evidence="1">
    <location>
        <begin position="506"/>
        <end position="529"/>
    </location>
</feature>
<evidence type="ECO:0000256" key="1">
    <source>
        <dbReference type="SAM" id="MobiDB-lite"/>
    </source>
</evidence>
<organism evidence="2 3">
    <name type="scientific">Nonomuraea solani</name>
    <dbReference type="NCBI Taxonomy" id="1144553"/>
    <lineage>
        <taxon>Bacteria</taxon>
        <taxon>Bacillati</taxon>
        <taxon>Actinomycetota</taxon>
        <taxon>Actinomycetes</taxon>
        <taxon>Streptosporangiales</taxon>
        <taxon>Streptosporangiaceae</taxon>
        <taxon>Nonomuraea</taxon>
    </lineage>
</organism>
<protein>
    <recommendedName>
        <fullName evidence="4">Peptidoglycan binding domain-containing protein</fullName>
    </recommendedName>
</protein>
<evidence type="ECO:0008006" key="4">
    <source>
        <dbReference type="Google" id="ProtNLM"/>
    </source>
</evidence>
<dbReference type="AlphaFoldDB" id="A0A1H6ELI7"/>
<reference evidence="2 3" key="1">
    <citation type="submission" date="2016-10" db="EMBL/GenBank/DDBJ databases">
        <authorList>
            <person name="de Groot N.N."/>
        </authorList>
    </citation>
    <scope>NUCLEOTIDE SEQUENCE [LARGE SCALE GENOMIC DNA]</scope>
    <source>
        <strain evidence="2 3">CGMCC 4.7037</strain>
    </source>
</reference>
<dbReference type="RefSeq" id="WP_103960070.1">
    <property type="nucleotide sequence ID" value="NZ_FNVT01000011.1"/>
</dbReference>
<sequence>MLEDLDQVFAWLLAVLIRPTSGLYGEFDLREDDRDPSQGTTARYGGRERPELTGTTHVRDLHRDLRELGFLLAPENATTFTRATRWAVEEFQRYAALPDSAVQRHPDAATLLRDLTAADGTLPVSGLSAFPDAAPFRVRIDAEVLEVTGLAGDLTVTRGMEDTTPAAHASGARVELVRWSDRLVPVDAHFYERYTESITGVVNPWTRFVLRRWRQARRRCPIVVEAWQLRQGQPDRLHPLPAAGNVWGHRDVADKAPRFYVRDLTRTWRRPARPPSAPAHPELDVTGEFATYLTDWSGPRAWPNTGHTWRPEAEMLPEHLLPVRAGGTGPTLAELAGDAAGLSTYKVVRAVAEVEAVGYFDGLNGYDPAFISLGPCHWTAGAASGPAAGASVDAGELWGFLSYLKAVDPAAFAQAVGRFGVGVATDWGQNGQEVFLPGQRKYVSRPTVPQENGPMRLLPQVVAEFDVFRGWHWFYRFQMATRTVEGFRRRMWHMARLRIRDIAETPWDGPAGPPTWTIPDPEAPGGTRPARIKDVITSERGLALVYRWHIKRPANMVAGGPATEPVATRRLGRAGPQLHTAFDEAAKDHETLFASGPHTWGDGAERALVEHLLTRAERLNPPDAGLRGSLQYVFDWPRYGTNPRGYTLPVDILPEAEDGQGRRLRMARHSFTFDATDLPAPPL</sequence>
<feature type="region of interest" description="Disordered" evidence="1">
    <location>
        <begin position="28"/>
        <end position="51"/>
    </location>
</feature>
<dbReference type="Proteomes" id="UP000236732">
    <property type="component" value="Unassembled WGS sequence"/>
</dbReference>
<keyword evidence="3" id="KW-1185">Reference proteome</keyword>
<gene>
    <name evidence="2" type="ORF">SAMN05444920_111123</name>
</gene>
<dbReference type="OrthoDB" id="9795624at2"/>
<dbReference type="EMBL" id="FNVT01000011">
    <property type="protein sequence ID" value="SEG97951.1"/>
    <property type="molecule type" value="Genomic_DNA"/>
</dbReference>
<evidence type="ECO:0000313" key="3">
    <source>
        <dbReference type="Proteomes" id="UP000236732"/>
    </source>
</evidence>
<accession>A0A1H6ELI7</accession>
<evidence type="ECO:0000313" key="2">
    <source>
        <dbReference type="EMBL" id="SEG97951.1"/>
    </source>
</evidence>
<name>A0A1H6ELI7_9ACTN</name>